<reference evidence="2 3" key="1">
    <citation type="submission" date="2016-08" db="EMBL/GenBank/DDBJ databases">
        <authorList>
            <person name="Seilhamer J.J."/>
        </authorList>
    </citation>
    <scope>NUCLEOTIDE SEQUENCE [LARGE SCALE GENOMIC DNA]</scope>
    <source>
        <strain evidence="2 3">DX4</strain>
    </source>
</reference>
<dbReference type="InterPro" id="IPR011008">
    <property type="entry name" value="Dimeric_a/b-barrel"/>
</dbReference>
<dbReference type="EMBL" id="CP017141">
    <property type="protein sequence ID" value="AOM78418.1"/>
    <property type="molecule type" value="Genomic_DNA"/>
</dbReference>
<proteinExistence type="predicted"/>
<protein>
    <submittedName>
        <fullName evidence="2">NIPSNAP family containing protein</fullName>
    </submittedName>
</protein>
<evidence type="ECO:0000313" key="2">
    <source>
        <dbReference type="EMBL" id="AOM78418.1"/>
    </source>
</evidence>
<dbReference type="Proteomes" id="UP000094313">
    <property type="component" value="Chromosome"/>
</dbReference>
<sequence>MVTCHLKYIIDPYQLTAFEAYAKKWIQLVNRFGGQHHGYFMPGEGANNIAFALFSFPSLAAYESYRTKILTDAECLETFRLAEANKCIISYERTFLKPVFE</sequence>
<organism evidence="2 3">
    <name type="scientific">Pedobacter steynii</name>
    <dbReference type="NCBI Taxonomy" id="430522"/>
    <lineage>
        <taxon>Bacteria</taxon>
        <taxon>Pseudomonadati</taxon>
        <taxon>Bacteroidota</taxon>
        <taxon>Sphingobacteriia</taxon>
        <taxon>Sphingobacteriales</taxon>
        <taxon>Sphingobacteriaceae</taxon>
        <taxon>Pedobacter</taxon>
    </lineage>
</organism>
<keyword evidence="3" id="KW-1185">Reference proteome</keyword>
<dbReference type="SUPFAM" id="SSF54909">
    <property type="entry name" value="Dimeric alpha+beta barrel"/>
    <property type="match status" value="1"/>
</dbReference>
<accession>A0A1D7QIB9</accession>
<dbReference type="InterPro" id="IPR012577">
    <property type="entry name" value="NIPSNAP"/>
</dbReference>
<dbReference type="Pfam" id="PF07978">
    <property type="entry name" value="NIPSNAP"/>
    <property type="match status" value="1"/>
</dbReference>
<name>A0A1D7QIB9_9SPHI</name>
<dbReference type="Gene3D" id="3.30.70.100">
    <property type="match status" value="1"/>
</dbReference>
<dbReference type="RefSeq" id="WP_069380083.1">
    <property type="nucleotide sequence ID" value="NZ_CP017141.1"/>
</dbReference>
<dbReference type="AlphaFoldDB" id="A0A1D7QIB9"/>
<evidence type="ECO:0000313" key="3">
    <source>
        <dbReference type="Proteomes" id="UP000094313"/>
    </source>
</evidence>
<feature type="domain" description="NIPSNAP" evidence="1">
    <location>
        <begin position="8"/>
        <end position="99"/>
    </location>
</feature>
<dbReference type="KEGG" id="psty:BFS30_15265"/>
<evidence type="ECO:0000259" key="1">
    <source>
        <dbReference type="Pfam" id="PF07978"/>
    </source>
</evidence>
<dbReference type="OrthoDB" id="9798776at2"/>
<gene>
    <name evidence="2" type="ORF">BFS30_15265</name>
</gene>